<keyword evidence="2" id="KW-0472">Membrane</keyword>
<comment type="caution">
    <text evidence="4">The sequence shown here is derived from an EMBL/GenBank/DDBJ whole genome shotgun (WGS) entry which is preliminary data.</text>
</comment>
<keyword evidence="5" id="KW-1185">Reference proteome</keyword>
<dbReference type="InterPro" id="IPR007658">
    <property type="entry name" value="DUF594"/>
</dbReference>
<accession>A0A1E5VV14</accession>
<keyword evidence="2" id="KW-0812">Transmembrane</keyword>
<feature type="region of interest" description="Disordered" evidence="1">
    <location>
        <begin position="784"/>
        <end position="854"/>
    </location>
</feature>
<keyword evidence="2" id="KW-1133">Transmembrane helix</keyword>
<dbReference type="AlphaFoldDB" id="A0A1E5VV14"/>
<protein>
    <recommendedName>
        <fullName evidence="3">DUF4220 domain-containing protein</fullName>
    </recommendedName>
</protein>
<dbReference type="PANTHER" id="PTHR31325">
    <property type="entry name" value="OS01G0798800 PROTEIN-RELATED"/>
    <property type="match status" value="1"/>
</dbReference>
<sequence>MKAIFSLFDAVSDSILTYLLGAMQTAPFKNQLFPVWALVLVIFRHSVDFISGYGVPDRGGRRFTEWRNVVRLLGSAFLNWTRGSRFAYPLWSLWFLQVGRSWYRLRSHNLASISVWHGRSSELVSAHMCADHNSNNWKPEECDPRTMDGYKYLVYGERVKLQKPQYVLRINDTAAAYHLRREPPRGRHLSAQEDTANSKKITRSSLITLDKIWKCRRHLLLSGSDANKSEDKSQGKDLKDLSLAFALSRLLRCRLEDVTLQENIYKINRKLVRTTIIDKKDAQAFGIMELQLAFINDYFNTRYPMVFWSGVPSLIISLVLSVVTFGVVCWLSVAIRNVYEPPHDELAHVVNGFNVDMIITWVFMSFMMFKEIWEMVIYLVSDWTRLLLVCSYAQWDDERIRNVCTERVILSFFKSKVIGKRWHGLLDQYVFVQSYDDRPKIWNLFHNITTGMVPKKEDGAKLSSAINIPDCVRSAILEKLRAILEVPIVVDLTEPANANRNLDEQVNRERLYLPKVITTLSGERMKRYSWAYKLQTSSQVILVWHIATSFCEMALAKKHSIDLSNPDCLDSIWSCFTGFFSSKPYLVAVDEHKKTKKKLLCSFLSCFTDCCSSKSNEKNKNKYKLTEEVEERYIIANSLSRYCGYLLVSKPDLIPDSFLVPKLVFQRTVKSAHKILKNCDSLERRYKKLSLEECKSAEDFDNLKEGEDVVRQGAMLGKELLAHTGEEGCWEILAGVWAELLIHIAPTWNAEAHKKCLESGGEFITNIWSLLWHCGIEKSRLWPAEDASEDNDPADHQDNNFGDNHADTVENTQLAGTEIRNSQTRIEDHEEDEIVEAKEPEASNLRTRQREIRA</sequence>
<dbReference type="Proteomes" id="UP000095767">
    <property type="component" value="Unassembled WGS sequence"/>
</dbReference>
<dbReference type="InterPro" id="IPR025315">
    <property type="entry name" value="DUF4220"/>
</dbReference>
<name>A0A1E5VV14_9POAL</name>
<feature type="domain" description="DUF4220" evidence="3">
    <location>
        <begin position="9"/>
        <end position="433"/>
    </location>
</feature>
<reference evidence="4 5" key="1">
    <citation type="submission" date="2016-09" db="EMBL/GenBank/DDBJ databases">
        <title>The draft genome of Dichanthelium oligosanthes: A C3 panicoid grass species.</title>
        <authorList>
            <person name="Studer A.J."/>
            <person name="Schnable J.C."/>
            <person name="Brutnell T.P."/>
        </authorList>
    </citation>
    <scope>NUCLEOTIDE SEQUENCE [LARGE SCALE GENOMIC DNA]</scope>
    <source>
        <strain evidence="5">cv. Kellogg 1175</strain>
        <tissue evidence="4">Leaf</tissue>
    </source>
</reference>
<evidence type="ECO:0000313" key="4">
    <source>
        <dbReference type="EMBL" id="OEL28967.1"/>
    </source>
</evidence>
<dbReference type="Pfam" id="PF13968">
    <property type="entry name" value="DUF4220"/>
    <property type="match status" value="1"/>
</dbReference>
<evidence type="ECO:0000313" key="5">
    <source>
        <dbReference type="Proteomes" id="UP000095767"/>
    </source>
</evidence>
<gene>
    <name evidence="4" type="ORF">BAE44_0010014</name>
</gene>
<evidence type="ECO:0000256" key="1">
    <source>
        <dbReference type="SAM" id="MobiDB-lite"/>
    </source>
</evidence>
<feature type="transmembrane region" description="Helical" evidence="2">
    <location>
        <begin position="347"/>
        <end position="369"/>
    </location>
</feature>
<dbReference type="Pfam" id="PF04578">
    <property type="entry name" value="DUF594"/>
    <property type="match status" value="1"/>
</dbReference>
<dbReference type="EMBL" id="LWDX02028756">
    <property type="protein sequence ID" value="OEL28967.1"/>
    <property type="molecule type" value="Genomic_DNA"/>
</dbReference>
<dbReference type="OrthoDB" id="690787at2759"/>
<proteinExistence type="predicted"/>
<feature type="transmembrane region" description="Helical" evidence="2">
    <location>
        <begin position="314"/>
        <end position="335"/>
    </location>
</feature>
<feature type="compositionally biased region" description="Polar residues" evidence="1">
    <location>
        <begin position="809"/>
        <end position="824"/>
    </location>
</feature>
<evidence type="ECO:0000259" key="3">
    <source>
        <dbReference type="Pfam" id="PF13968"/>
    </source>
</evidence>
<dbReference type="STRING" id="888268.A0A1E5VV14"/>
<organism evidence="4 5">
    <name type="scientific">Dichanthelium oligosanthes</name>
    <dbReference type="NCBI Taxonomy" id="888268"/>
    <lineage>
        <taxon>Eukaryota</taxon>
        <taxon>Viridiplantae</taxon>
        <taxon>Streptophyta</taxon>
        <taxon>Embryophyta</taxon>
        <taxon>Tracheophyta</taxon>
        <taxon>Spermatophyta</taxon>
        <taxon>Magnoliopsida</taxon>
        <taxon>Liliopsida</taxon>
        <taxon>Poales</taxon>
        <taxon>Poaceae</taxon>
        <taxon>PACMAD clade</taxon>
        <taxon>Panicoideae</taxon>
        <taxon>Panicodae</taxon>
        <taxon>Paniceae</taxon>
        <taxon>Dichantheliinae</taxon>
        <taxon>Dichanthelium</taxon>
    </lineage>
</organism>
<evidence type="ECO:0000256" key="2">
    <source>
        <dbReference type="SAM" id="Phobius"/>
    </source>
</evidence>
<feature type="compositionally biased region" description="Basic and acidic residues" evidence="1">
    <location>
        <begin position="793"/>
        <end position="808"/>
    </location>
</feature>